<dbReference type="PROSITE" id="PS51421">
    <property type="entry name" value="RAS"/>
    <property type="match status" value="1"/>
</dbReference>
<keyword evidence="6" id="KW-1185">Reference proteome</keyword>
<dbReference type="KEGG" id="acan:ACA1_077100"/>
<dbReference type="GeneID" id="14914412"/>
<keyword evidence="2" id="KW-0547">Nucleotide-binding</keyword>
<sequence length="184" mass="19801">MMDTYTATIGVDFKVKTLHIDGQAIRLQIWDTAGQERFRTVCRSYYRGAQGIVLVYDVTDLQSFQNVTAAWASEITSNAPPDIVKLLVGTKSDLTTYRVVSKESGQDLAKSINALFIEASALDGTNVAEAFETIAKQISKQHAAAGAKPKEADNVKKINLGEASPRGAAAGAGQKKGFARFCLV</sequence>
<evidence type="ECO:0000313" key="6">
    <source>
        <dbReference type="Proteomes" id="UP000011083"/>
    </source>
</evidence>
<dbReference type="PRINTS" id="PR00449">
    <property type="entry name" value="RASTRNSFRMNG"/>
</dbReference>
<evidence type="ECO:0000313" key="5">
    <source>
        <dbReference type="EMBL" id="ELR13856.1"/>
    </source>
</evidence>
<dbReference type="RefSeq" id="XP_004335869.1">
    <property type="nucleotide sequence ID" value="XM_004335821.1"/>
</dbReference>
<dbReference type="Proteomes" id="UP000011083">
    <property type="component" value="Unassembled WGS sequence"/>
</dbReference>
<dbReference type="Pfam" id="PF00071">
    <property type="entry name" value="Ras"/>
    <property type="match status" value="1"/>
</dbReference>
<dbReference type="PROSITE" id="PS51419">
    <property type="entry name" value="RAB"/>
    <property type="match status" value="1"/>
</dbReference>
<keyword evidence="4" id="KW-0449">Lipoprotein</keyword>
<evidence type="ECO:0000256" key="4">
    <source>
        <dbReference type="ARBA" id="ARBA00023288"/>
    </source>
</evidence>
<gene>
    <name evidence="5" type="ORF">ACA1_077100</name>
</gene>
<dbReference type="PROSITE" id="PS51420">
    <property type="entry name" value="RHO"/>
    <property type="match status" value="1"/>
</dbReference>
<dbReference type="InterPro" id="IPR001806">
    <property type="entry name" value="Small_GTPase"/>
</dbReference>
<proteinExistence type="inferred from homology"/>
<evidence type="ECO:0000256" key="1">
    <source>
        <dbReference type="ARBA" id="ARBA00006270"/>
    </source>
</evidence>
<dbReference type="GO" id="GO:0005525">
    <property type="term" value="F:GTP binding"/>
    <property type="evidence" value="ECO:0007669"/>
    <property type="project" value="UniProtKB-KW"/>
</dbReference>
<evidence type="ECO:0000256" key="3">
    <source>
        <dbReference type="ARBA" id="ARBA00023134"/>
    </source>
</evidence>
<comment type="similarity">
    <text evidence="1">Belongs to the small GTPase superfamily. Rab family.</text>
</comment>
<dbReference type="SMART" id="SM00173">
    <property type="entry name" value="RAS"/>
    <property type="match status" value="1"/>
</dbReference>
<name>L8GNN9_ACACF</name>
<organism evidence="5 6">
    <name type="scientific">Acanthamoeba castellanii (strain ATCC 30010 / Neff)</name>
    <dbReference type="NCBI Taxonomy" id="1257118"/>
    <lineage>
        <taxon>Eukaryota</taxon>
        <taxon>Amoebozoa</taxon>
        <taxon>Discosea</taxon>
        <taxon>Longamoebia</taxon>
        <taxon>Centramoebida</taxon>
        <taxon>Acanthamoebidae</taxon>
        <taxon>Acanthamoeba</taxon>
    </lineage>
</organism>
<dbReference type="SMART" id="SM00174">
    <property type="entry name" value="RHO"/>
    <property type="match status" value="1"/>
</dbReference>
<dbReference type="InterPro" id="IPR005225">
    <property type="entry name" value="Small_GTP-bd"/>
</dbReference>
<dbReference type="NCBIfam" id="TIGR00231">
    <property type="entry name" value="small_GTP"/>
    <property type="match status" value="1"/>
</dbReference>
<dbReference type="OrthoDB" id="9989112at2759"/>
<dbReference type="GO" id="GO:0003924">
    <property type="term" value="F:GTPase activity"/>
    <property type="evidence" value="ECO:0007669"/>
    <property type="project" value="InterPro"/>
</dbReference>
<evidence type="ECO:0000256" key="2">
    <source>
        <dbReference type="ARBA" id="ARBA00022741"/>
    </source>
</evidence>
<dbReference type="AlphaFoldDB" id="L8GNN9"/>
<dbReference type="EMBL" id="KB008074">
    <property type="protein sequence ID" value="ELR13856.1"/>
    <property type="molecule type" value="Genomic_DNA"/>
</dbReference>
<dbReference type="STRING" id="1257118.L8GNN9"/>
<dbReference type="SUPFAM" id="SSF52540">
    <property type="entry name" value="P-loop containing nucleoside triphosphate hydrolases"/>
    <property type="match status" value="1"/>
</dbReference>
<reference evidence="5 6" key="1">
    <citation type="journal article" date="2013" name="Genome Biol.">
        <title>Genome of Acanthamoeba castellanii highlights extensive lateral gene transfer and early evolution of tyrosine kinase signaling.</title>
        <authorList>
            <person name="Clarke M."/>
            <person name="Lohan A.J."/>
            <person name="Liu B."/>
            <person name="Lagkouvardos I."/>
            <person name="Roy S."/>
            <person name="Zafar N."/>
            <person name="Bertelli C."/>
            <person name="Schilde C."/>
            <person name="Kianianmomeni A."/>
            <person name="Burglin T.R."/>
            <person name="Frech C."/>
            <person name="Turcotte B."/>
            <person name="Kopec K.O."/>
            <person name="Synnott J.M."/>
            <person name="Choo C."/>
            <person name="Paponov I."/>
            <person name="Finkler A."/>
            <person name="Soon Heng Tan C."/>
            <person name="Hutchins A.P."/>
            <person name="Weinmeier T."/>
            <person name="Rattei T."/>
            <person name="Chu J.S."/>
            <person name="Gimenez G."/>
            <person name="Irimia M."/>
            <person name="Rigden D.J."/>
            <person name="Fitzpatrick D.A."/>
            <person name="Lorenzo-Morales J."/>
            <person name="Bateman A."/>
            <person name="Chiu C.H."/>
            <person name="Tang P."/>
            <person name="Hegemann P."/>
            <person name="Fromm H."/>
            <person name="Raoult D."/>
            <person name="Greub G."/>
            <person name="Miranda-Saavedra D."/>
            <person name="Chen N."/>
            <person name="Nash P."/>
            <person name="Ginger M.L."/>
            <person name="Horn M."/>
            <person name="Schaap P."/>
            <person name="Caler L."/>
            <person name="Loftus B."/>
        </authorList>
    </citation>
    <scope>NUCLEOTIDE SEQUENCE [LARGE SCALE GENOMIC DNA]</scope>
    <source>
        <strain evidence="5 6">Neff</strain>
    </source>
</reference>
<dbReference type="PANTHER" id="PTHR47977">
    <property type="entry name" value="RAS-RELATED PROTEIN RAB"/>
    <property type="match status" value="1"/>
</dbReference>
<accession>L8GNN9</accession>
<keyword evidence="3" id="KW-0342">GTP-binding</keyword>
<dbReference type="CDD" id="cd00154">
    <property type="entry name" value="Rab"/>
    <property type="match status" value="1"/>
</dbReference>
<dbReference type="InterPro" id="IPR050227">
    <property type="entry name" value="Rab"/>
</dbReference>
<dbReference type="FunFam" id="3.40.50.300:FF:001447">
    <property type="entry name" value="Ras-related protein Rab-1B"/>
    <property type="match status" value="1"/>
</dbReference>
<dbReference type="SMART" id="SM00175">
    <property type="entry name" value="RAB"/>
    <property type="match status" value="1"/>
</dbReference>
<dbReference type="Gene3D" id="3.40.50.300">
    <property type="entry name" value="P-loop containing nucleotide triphosphate hydrolases"/>
    <property type="match status" value="1"/>
</dbReference>
<dbReference type="VEuPathDB" id="AmoebaDB:ACA1_077100"/>
<protein>
    <submittedName>
        <fullName evidence="5">Rab1/RabDfamily small GTPase</fullName>
    </submittedName>
</protein>
<dbReference type="OMA" id="KKKENCC"/>
<dbReference type="InterPro" id="IPR027417">
    <property type="entry name" value="P-loop_NTPase"/>
</dbReference>